<dbReference type="AlphaFoldDB" id="A0A0A9AME5"/>
<name>A0A0A9AME5_ARUDO</name>
<reference evidence="1" key="2">
    <citation type="journal article" date="2015" name="Data Brief">
        <title>Shoot transcriptome of the giant reed, Arundo donax.</title>
        <authorList>
            <person name="Barrero R.A."/>
            <person name="Guerrero F.D."/>
            <person name="Moolhuijzen P."/>
            <person name="Goolsby J.A."/>
            <person name="Tidwell J."/>
            <person name="Bellgard S.E."/>
            <person name="Bellgard M.I."/>
        </authorList>
    </citation>
    <scope>NUCLEOTIDE SEQUENCE</scope>
    <source>
        <tissue evidence="1">Shoot tissue taken approximately 20 cm above the soil surface</tissue>
    </source>
</reference>
<sequence>MSTSCRSEVASLHRLKAYMLCHCQS</sequence>
<reference evidence="1" key="1">
    <citation type="submission" date="2014-09" db="EMBL/GenBank/DDBJ databases">
        <authorList>
            <person name="Magalhaes I.L.F."/>
            <person name="Oliveira U."/>
            <person name="Santos F.R."/>
            <person name="Vidigal T.H.D.A."/>
            <person name="Brescovit A.D."/>
            <person name="Santos A.J."/>
        </authorList>
    </citation>
    <scope>NUCLEOTIDE SEQUENCE</scope>
    <source>
        <tissue evidence="1">Shoot tissue taken approximately 20 cm above the soil surface</tissue>
    </source>
</reference>
<proteinExistence type="predicted"/>
<protein>
    <submittedName>
        <fullName evidence="1">Uncharacterized protein</fullName>
    </submittedName>
</protein>
<accession>A0A0A9AME5</accession>
<organism evidence="1">
    <name type="scientific">Arundo donax</name>
    <name type="common">Giant reed</name>
    <name type="synonym">Donax arundinaceus</name>
    <dbReference type="NCBI Taxonomy" id="35708"/>
    <lineage>
        <taxon>Eukaryota</taxon>
        <taxon>Viridiplantae</taxon>
        <taxon>Streptophyta</taxon>
        <taxon>Embryophyta</taxon>
        <taxon>Tracheophyta</taxon>
        <taxon>Spermatophyta</taxon>
        <taxon>Magnoliopsida</taxon>
        <taxon>Liliopsida</taxon>
        <taxon>Poales</taxon>
        <taxon>Poaceae</taxon>
        <taxon>PACMAD clade</taxon>
        <taxon>Arundinoideae</taxon>
        <taxon>Arundineae</taxon>
        <taxon>Arundo</taxon>
    </lineage>
</organism>
<evidence type="ECO:0000313" key="1">
    <source>
        <dbReference type="EMBL" id="JAD52321.1"/>
    </source>
</evidence>
<dbReference type="EMBL" id="GBRH01245574">
    <property type="protein sequence ID" value="JAD52321.1"/>
    <property type="molecule type" value="Transcribed_RNA"/>
</dbReference>